<feature type="region of interest" description="Disordered" evidence="1">
    <location>
        <begin position="1"/>
        <end position="26"/>
    </location>
</feature>
<gene>
    <name evidence="2" type="ORF">UFOVP1043_37</name>
</gene>
<proteinExistence type="predicted"/>
<sequence length="91" mass="10032">MPKTSKVKLAYQAERQKSPQEVDNRVARNKARRHAIAAGKAKVGDGTQVDHIRPLGKGGSTKDSNTRVVSTAKNEGWRKTSPEMYGKSKKK</sequence>
<protein>
    <submittedName>
        <fullName evidence="2">HNHc domain containing protein</fullName>
    </submittedName>
</protein>
<feature type="compositionally biased region" description="Polar residues" evidence="1">
    <location>
        <begin position="61"/>
        <end position="73"/>
    </location>
</feature>
<name>A0A6J5QHK4_9CAUD</name>
<feature type="region of interest" description="Disordered" evidence="1">
    <location>
        <begin position="39"/>
        <end position="91"/>
    </location>
</feature>
<accession>A0A6J5QHK4</accession>
<feature type="compositionally biased region" description="Basic and acidic residues" evidence="1">
    <location>
        <begin position="14"/>
        <end position="26"/>
    </location>
</feature>
<reference evidence="2" key="1">
    <citation type="submission" date="2020-05" db="EMBL/GenBank/DDBJ databases">
        <authorList>
            <person name="Chiriac C."/>
            <person name="Salcher M."/>
            <person name="Ghai R."/>
            <person name="Kavagutti S V."/>
        </authorList>
    </citation>
    <scope>NUCLEOTIDE SEQUENCE</scope>
</reference>
<dbReference type="EMBL" id="LR797001">
    <property type="protein sequence ID" value="CAB4180455.1"/>
    <property type="molecule type" value="Genomic_DNA"/>
</dbReference>
<evidence type="ECO:0000256" key="1">
    <source>
        <dbReference type="SAM" id="MobiDB-lite"/>
    </source>
</evidence>
<dbReference type="InterPro" id="IPR003615">
    <property type="entry name" value="HNH_nuc"/>
</dbReference>
<organism evidence="2">
    <name type="scientific">uncultured Caudovirales phage</name>
    <dbReference type="NCBI Taxonomy" id="2100421"/>
    <lineage>
        <taxon>Viruses</taxon>
        <taxon>Duplodnaviria</taxon>
        <taxon>Heunggongvirae</taxon>
        <taxon>Uroviricota</taxon>
        <taxon>Caudoviricetes</taxon>
        <taxon>Peduoviridae</taxon>
        <taxon>Maltschvirus</taxon>
        <taxon>Maltschvirus maltsch</taxon>
    </lineage>
</organism>
<dbReference type="CDD" id="cd00085">
    <property type="entry name" value="HNHc"/>
    <property type="match status" value="1"/>
</dbReference>
<evidence type="ECO:0000313" key="2">
    <source>
        <dbReference type="EMBL" id="CAB4180455.1"/>
    </source>
</evidence>